<comment type="caution">
    <text evidence="1">The sequence shown here is derived from an EMBL/GenBank/DDBJ whole genome shotgun (WGS) entry which is preliminary data.</text>
</comment>
<dbReference type="Proteomes" id="UP000291933">
    <property type="component" value="Unassembled WGS sequence"/>
</dbReference>
<organism evidence="1 2">
    <name type="scientific">Propioniciclava tarda</name>
    <dbReference type="NCBI Taxonomy" id="433330"/>
    <lineage>
        <taxon>Bacteria</taxon>
        <taxon>Bacillati</taxon>
        <taxon>Actinomycetota</taxon>
        <taxon>Actinomycetes</taxon>
        <taxon>Propionibacteriales</taxon>
        <taxon>Propionibacteriaceae</taxon>
        <taxon>Propioniciclava</taxon>
    </lineage>
</organism>
<dbReference type="InterPro" id="IPR021274">
    <property type="entry name" value="DUF2853"/>
</dbReference>
<proteinExistence type="predicted"/>
<evidence type="ECO:0000313" key="2">
    <source>
        <dbReference type="Proteomes" id="UP000291933"/>
    </source>
</evidence>
<accession>A0A4Q9KHY5</accession>
<dbReference type="EMBL" id="SDMR01000020">
    <property type="protein sequence ID" value="TBT92994.1"/>
    <property type="molecule type" value="Genomic_DNA"/>
</dbReference>
<dbReference type="Gene3D" id="1.10.238.120">
    <property type="entry name" value="Jann4075-like"/>
    <property type="match status" value="1"/>
</dbReference>
<dbReference type="Pfam" id="PF11015">
    <property type="entry name" value="DUF2853"/>
    <property type="match status" value="1"/>
</dbReference>
<dbReference type="SUPFAM" id="SSF158587">
    <property type="entry name" value="Jann4075-like"/>
    <property type="match status" value="1"/>
</dbReference>
<dbReference type="RefSeq" id="WP_131172944.1">
    <property type="nucleotide sequence ID" value="NZ_FXTL01000021.1"/>
</dbReference>
<reference evidence="1 2" key="1">
    <citation type="submission" date="2019-01" db="EMBL/GenBank/DDBJ databases">
        <title>Lactibacter flavus gen. nov., sp. nov., a novel bacterium of the family Propionibacteriaceae isolated from raw milk and dairy products.</title>
        <authorList>
            <person name="Huptas C."/>
            <person name="Wenning M."/>
            <person name="Breitenwieser F."/>
            <person name="Doll E."/>
            <person name="Von Neubeck M."/>
            <person name="Busse H.-J."/>
            <person name="Scherer S."/>
        </authorList>
    </citation>
    <scope>NUCLEOTIDE SEQUENCE [LARGE SCALE GENOMIC DNA]</scope>
    <source>
        <strain evidence="1 2">DSM 22130</strain>
    </source>
</reference>
<gene>
    <name evidence="1" type="ORF">ET996_12745</name>
</gene>
<dbReference type="OrthoDB" id="9812542at2"/>
<dbReference type="AlphaFoldDB" id="A0A4Q9KHY5"/>
<evidence type="ECO:0000313" key="1">
    <source>
        <dbReference type="EMBL" id="TBT92994.1"/>
    </source>
</evidence>
<name>A0A4Q9KHY5_PROTD</name>
<sequence>MATDWAADVKKYAPHANDAVVEKMVSTYRLVLSKADTASVAFSDPAELDRVRENFLKKKLGLTLSDAELDAAIAEVGETLKGVNRKSRVTVYYLLAEKLGKLDVFKK</sequence>
<keyword evidence="2" id="KW-1185">Reference proteome</keyword>
<protein>
    <submittedName>
        <fullName evidence="1">DUF2853 family protein</fullName>
    </submittedName>
</protein>
<dbReference type="InterPro" id="IPR023154">
    <property type="entry name" value="Jann4075-like_sf"/>
</dbReference>